<evidence type="ECO:0000256" key="4">
    <source>
        <dbReference type="SAM" id="SignalP"/>
    </source>
</evidence>
<dbReference type="SUPFAM" id="SSF53850">
    <property type="entry name" value="Periplasmic binding protein-like II"/>
    <property type="match status" value="1"/>
</dbReference>
<dbReference type="PANTHER" id="PTHR30061">
    <property type="entry name" value="MALTOSE-BINDING PERIPLASMIC PROTEIN"/>
    <property type="match status" value="1"/>
</dbReference>
<evidence type="ECO:0000313" key="5">
    <source>
        <dbReference type="EMBL" id="MFC7441265.1"/>
    </source>
</evidence>
<comment type="caution">
    <text evidence="5">The sequence shown here is derived from an EMBL/GenBank/DDBJ whole genome shotgun (WGS) entry which is preliminary data.</text>
</comment>
<name>A0ABW2RJS2_9BACL</name>
<gene>
    <name evidence="5" type="ORF">ACFQNG_08850</name>
</gene>
<accession>A0ABW2RJS2</accession>
<dbReference type="InterPro" id="IPR006059">
    <property type="entry name" value="SBP"/>
</dbReference>
<evidence type="ECO:0000256" key="2">
    <source>
        <dbReference type="ARBA" id="ARBA00022448"/>
    </source>
</evidence>
<keyword evidence="6" id="KW-1185">Reference proteome</keyword>
<evidence type="ECO:0000256" key="1">
    <source>
        <dbReference type="ARBA" id="ARBA00008520"/>
    </source>
</evidence>
<dbReference type="Pfam" id="PF01547">
    <property type="entry name" value="SBP_bac_1"/>
    <property type="match status" value="1"/>
</dbReference>
<keyword evidence="2" id="KW-0813">Transport</keyword>
<dbReference type="CDD" id="cd14750">
    <property type="entry name" value="PBP2_TMBP"/>
    <property type="match status" value="1"/>
</dbReference>
<dbReference type="RefSeq" id="WP_379864558.1">
    <property type="nucleotide sequence ID" value="NZ_JBHTBW010000021.1"/>
</dbReference>
<dbReference type="PROSITE" id="PS51257">
    <property type="entry name" value="PROKAR_LIPOPROTEIN"/>
    <property type="match status" value="1"/>
</dbReference>
<reference evidence="6" key="1">
    <citation type="journal article" date="2019" name="Int. J. Syst. Evol. Microbiol.">
        <title>The Global Catalogue of Microorganisms (GCM) 10K type strain sequencing project: providing services to taxonomists for standard genome sequencing and annotation.</title>
        <authorList>
            <consortium name="The Broad Institute Genomics Platform"/>
            <consortium name="The Broad Institute Genome Sequencing Center for Infectious Disease"/>
            <person name="Wu L."/>
            <person name="Ma J."/>
        </authorList>
    </citation>
    <scope>NUCLEOTIDE SEQUENCE [LARGE SCALE GENOMIC DNA]</scope>
    <source>
        <strain evidence="6">CGMCC 1.12942</strain>
    </source>
</reference>
<comment type="similarity">
    <text evidence="1">Belongs to the bacterial solute-binding protein 1 family.</text>
</comment>
<keyword evidence="3 4" id="KW-0732">Signal</keyword>
<feature type="chain" id="PRO_5046479105" evidence="4">
    <location>
        <begin position="23"/>
        <end position="427"/>
    </location>
</feature>
<proteinExistence type="inferred from homology"/>
<dbReference type="Gene3D" id="3.40.190.10">
    <property type="entry name" value="Periplasmic binding protein-like II"/>
    <property type="match status" value="2"/>
</dbReference>
<feature type="signal peptide" evidence="4">
    <location>
        <begin position="1"/>
        <end position="22"/>
    </location>
</feature>
<protein>
    <submittedName>
        <fullName evidence="5">ABC transporter substrate-binding protein</fullName>
    </submittedName>
</protein>
<sequence>MKSLKRIMAVGLAGMMAFSLGACSPEAGSNQSGQSDEVVTITYARGRDTTEGTKKLLAEFEKKHPNIKVKFKEMPADTGQNHDQLVTMLSAGSSEIDVIELDVIWPAEFAKAGYLQPLDRYIEKEGIKMSDYIEGAVSAGKVDGQQYAMPKFVDAGLLYYRKDMISTPPKTWDELIQMAKENKGKEGTKFGFLMQAKQYEGLVCNFIEFAGAYGGRILDEQGNVAINSPETIKGLKKMMEIAQSDFVPSNVSTFSETETESAFIEGQSLFARNWPYLYALSNDETKSKIGGKVGIAPLPAGDKGSAAALGGWMAGINKNSKHKQEAWEFLKFMTGAEGQKLSAIASSHAPTYLPAYDDPEVQKASPLFADKNFVEGVSATLPRPVSPVYPEISDVIQIEVSKAVTGKQTAEQAVQNMESKLKEIINK</sequence>
<dbReference type="PANTHER" id="PTHR30061:SF50">
    <property type="entry name" value="MALTOSE_MALTODEXTRIN-BINDING PERIPLASMIC PROTEIN"/>
    <property type="match status" value="1"/>
</dbReference>
<evidence type="ECO:0000256" key="3">
    <source>
        <dbReference type="ARBA" id="ARBA00022729"/>
    </source>
</evidence>
<evidence type="ECO:0000313" key="6">
    <source>
        <dbReference type="Proteomes" id="UP001596500"/>
    </source>
</evidence>
<dbReference type="EMBL" id="JBHTBW010000021">
    <property type="protein sequence ID" value="MFC7441265.1"/>
    <property type="molecule type" value="Genomic_DNA"/>
</dbReference>
<organism evidence="5 6">
    <name type="scientific">Laceyella putida</name>
    <dbReference type="NCBI Taxonomy" id="110101"/>
    <lineage>
        <taxon>Bacteria</taxon>
        <taxon>Bacillati</taxon>
        <taxon>Bacillota</taxon>
        <taxon>Bacilli</taxon>
        <taxon>Bacillales</taxon>
        <taxon>Thermoactinomycetaceae</taxon>
        <taxon>Laceyella</taxon>
    </lineage>
</organism>
<dbReference type="Proteomes" id="UP001596500">
    <property type="component" value="Unassembled WGS sequence"/>
</dbReference>